<evidence type="ECO:0008006" key="4">
    <source>
        <dbReference type="Google" id="ProtNLM"/>
    </source>
</evidence>
<dbReference type="RefSeq" id="WP_316004941.1">
    <property type="nucleotide sequence ID" value="NZ_JAWDIT010000004.1"/>
</dbReference>
<proteinExistence type="predicted"/>
<keyword evidence="1" id="KW-1133">Transmembrane helix</keyword>
<feature type="transmembrane region" description="Helical" evidence="1">
    <location>
        <begin position="91"/>
        <end position="115"/>
    </location>
</feature>
<dbReference type="Proteomes" id="UP001261125">
    <property type="component" value="Unassembled WGS sequence"/>
</dbReference>
<keyword evidence="1" id="KW-0812">Transmembrane</keyword>
<evidence type="ECO:0000313" key="3">
    <source>
        <dbReference type="Proteomes" id="UP001261125"/>
    </source>
</evidence>
<keyword evidence="3" id="KW-1185">Reference proteome</keyword>
<keyword evidence="1" id="KW-0472">Membrane</keyword>
<gene>
    <name evidence="2" type="ORF">RWH44_13355</name>
</gene>
<dbReference type="EMBL" id="JAWDIT010000004">
    <property type="protein sequence ID" value="MDU0346685.1"/>
    <property type="molecule type" value="Genomic_DNA"/>
</dbReference>
<feature type="transmembrane region" description="Helical" evidence="1">
    <location>
        <begin position="30"/>
        <end position="49"/>
    </location>
</feature>
<organism evidence="2 3">
    <name type="scientific">Microbacterium phycohabitans</name>
    <dbReference type="NCBI Taxonomy" id="3075993"/>
    <lineage>
        <taxon>Bacteria</taxon>
        <taxon>Bacillati</taxon>
        <taxon>Actinomycetota</taxon>
        <taxon>Actinomycetes</taxon>
        <taxon>Micrococcales</taxon>
        <taxon>Microbacteriaceae</taxon>
        <taxon>Microbacterium</taxon>
    </lineage>
</organism>
<protein>
    <recommendedName>
        <fullName evidence="4">Major facilitator superfamily (MFS) profile domain-containing protein</fullName>
    </recommendedName>
</protein>
<evidence type="ECO:0000313" key="2">
    <source>
        <dbReference type="EMBL" id="MDU0346685.1"/>
    </source>
</evidence>
<accession>A0ABU3SPA7</accession>
<name>A0ABU3SPA7_9MICO</name>
<feature type="transmembrane region" description="Helical" evidence="1">
    <location>
        <begin position="55"/>
        <end position="79"/>
    </location>
</feature>
<feature type="transmembrane region" description="Helical" evidence="1">
    <location>
        <begin position="121"/>
        <end position="146"/>
    </location>
</feature>
<evidence type="ECO:0000256" key="1">
    <source>
        <dbReference type="SAM" id="Phobius"/>
    </source>
</evidence>
<comment type="caution">
    <text evidence="2">The sequence shown here is derived from an EMBL/GenBank/DDBJ whole genome shotgun (WGS) entry which is preliminary data.</text>
</comment>
<sequence>MAADRDELMSASSTPPEDVIRTTRPRVTGILAMVLAVILVLVAVAWFLVGAPAVGPAVACLLLAVVSAVIGGLSLRVAAGRRDTLPSTGPLTLLTVLAFAIGFVGAGLGIVLGAIGSSPGAIGAGVTTFVLGILVAVQGVLVYGAARKRAT</sequence>
<reference evidence="2 3" key="1">
    <citation type="submission" date="2023-09" db="EMBL/GenBank/DDBJ databases">
        <title>Microbacterium fusihabitans sp. nov., Microbacterium phycihabitans sp. nov., and Microbacterium cervinum sp. nov., isolated from dried seaweeds of beach.</title>
        <authorList>
            <person name="Lee S.D."/>
        </authorList>
    </citation>
    <scope>NUCLEOTIDE SEQUENCE [LARGE SCALE GENOMIC DNA]</scope>
    <source>
        <strain evidence="2 3">KSW2-29</strain>
    </source>
</reference>